<accession>A0A9D3X0J0</accession>
<dbReference type="EMBL" id="JAHDVG010000482">
    <property type="protein sequence ID" value="KAH1173334.1"/>
    <property type="molecule type" value="Genomic_DNA"/>
</dbReference>
<sequence length="104" mass="11900">MSAFMKTLPCLIALPAQKPRLARRRCLEPTPTFHNLTPTLPVYGRYQYESPLKGSPLPQAMHSSHNSRSILSQHRQGYRSALILKCSSYKRHEVPAKAFYTPYL</sequence>
<keyword evidence="2" id="KW-1185">Reference proteome</keyword>
<protein>
    <submittedName>
        <fullName evidence="1">Uncharacterized protein</fullName>
    </submittedName>
</protein>
<comment type="caution">
    <text evidence="1">The sequence shown here is derived from an EMBL/GenBank/DDBJ whole genome shotgun (WGS) entry which is preliminary data.</text>
</comment>
<dbReference type="Proteomes" id="UP000827986">
    <property type="component" value="Unassembled WGS sequence"/>
</dbReference>
<evidence type="ECO:0000313" key="2">
    <source>
        <dbReference type="Proteomes" id="UP000827986"/>
    </source>
</evidence>
<reference evidence="1" key="1">
    <citation type="submission" date="2021-09" db="EMBL/GenBank/DDBJ databases">
        <title>The genome of Mauremys mutica provides insights into the evolution of semi-aquatic lifestyle.</title>
        <authorList>
            <person name="Gong S."/>
            <person name="Gao Y."/>
        </authorList>
    </citation>
    <scope>NUCLEOTIDE SEQUENCE</scope>
    <source>
        <strain evidence="1">MM-2020</strain>
        <tissue evidence="1">Muscle</tissue>
    </source>
</reference>
<organism evidence="1 2">
    <name type="scientific">Mauremys mutica</name>
    <name type="common">yellowpond turtle</name>
    <dbReference type="NCBI Taxonomy" id="74926"/>
    <lineage>
        <taxon>Eukaryota</taxon>
        <taxon>Metazoa</taxon>
        <taxon>Chordata</taxon>
        <taxon>Craniata</taxon>
        <taxon>Vertebrata</taxon>
        <taxon>Euteleostomi</taxon>
        <taxon>Archelosauria</taxon>
        <taxon>Testudinata</taxon>
        <taxon>Testudines</taxon>
        <taxon>Cryptodira</taxon>
        <taxon>Durocryptodira</taxon>
        <taxon>Testudinoidea</taxon>
        <taxon>Geoemydidae</taxon>
        <taxon>Geoemydinae</taxon>
        <taxon>Mauremys</taxon>
    </lineage>
</organism>
<evidence type="ECO:0000313" key="1">
    <source>
        <dbReference type="EMBL" id="KAH1173334.1"/>
    </source>
</evidence>
<name>A0A9D3X0J0_9SAUR</name>
<proteinExistence type="predicted"/>
<dbReference type="AlphaFoldDB" id="A0A9D3X0J0"/>
<gene>
    <name evidence="1" type="ORF">KIL84_017173</name>
</gene>